<feature type="chain" id="PRO_5047400784" description="Cyclase" evidence="2">
    <location>
        <begin position="21"/>
        <end position="307"/>
    </location>
</feature>
<reference evidence="3" key="1">
    <citation type="journal article" date="2021" name="Front. Microbiol.">
        <title>Comprehensive Comparative Genomics and Phenotyping of Methylobacterium Species.</title>
        <authorList>
            <person name="Alessa O."/>
            <person name="Ogura Y."/>
            <person name="Fujitani Y."/>
            <person name="Takami H."/>
            <person name="Hayashi T."/>
            <person name="Sahin N."/>
            <person name="Tani A."/>
        </authorList>
    </citation>
    <scope>NUCLEOTIDE SEQUENCE</scope>
    <source>
        <strain evidence="3">DSM 17168</strain>
    </source>
</reference>
<dbReference type="InterPro" id="IPR037175">
    <property type="entry name" value="KFase_sf"/>
</dbReference>
<evidence type="ECO:0000313" key="3">
    <source>
        <dbReference type="EMBL" id="GJD98343.1"/>
    </source>
</evidence>
<keyword evidence="2" id="KW-0732">Signal</keyword>
<evidence type="ECO:0008006" key="5">
    <source>
        <dbReference type="Google" id="ProtNLM"/>
    </source>
</evidence>
<dbReference type="Pfam" id="PF04199">
    <property type="entry name" value="Cyclase"/>
    <property type="match status" value="1"/>
</dbReference>
<dbReference type="EMBL" id="BPQQ01000003">
    <property type="protein sequence ID" value="GJD98343.1"/>
    <property type="molecule type" value="Genomic_DNA"/>
</dbReference>
<accession>A0ABQ4S971</accession>
<dbReference type="Proteomes" id="UP001055153">
    <property type="component" value="Unassembled WGS sequence"/>
</dbReference>
<gene>
    <name evidence="3" type="ORF">GMJLKIPL_0250</name>
</gene>
<name>A0ABQ4S971_9HYPH</name>
<protein>
    <recommendedName>
        <fullName evidence="5">Cyclase</fullName>
    </recommendedName>
</protein>
<feature type="region of interest" description="Disordered" evidence="1">
    <location>
        <begin position="278"/>
        <end position="307"/>
    </location>
</feature>
<evidence type="ECO:0000313" key="4">
    <source>
        <dbReference type="Proteomes" id="UP001055153"/>
    </source>
</evidence>
<feature type="signal peptide" evidence="2">
    <location>
        <begin position="1"/>
        <end position="20"/>
    </location>
</feature>
<sequence length="307" mass="33418">MTARLALLALAAAAAWPARADDTSLWALYDSTLRNAKYIDLTHPFAPVQPVWPGFANATVRPAEAGRTIAGTVEKGEVFTYEKHGFVATAYDLPTDQYGTQLDPPAHWNPRGATISDLPATYTLRPLAVIDISRAVARDEGYHLQVADIAAWEAKHGRIPEGAVVMVRSDWSKRWGETERFRQKPFPGVGLAALQFLHRERRILFHGHEPLDTDMTPNLEGEAWLMHNNFAQAEGVANLDKVPEAGALIAIGFAKPLGGTGGFARYVAIAPPGWREGVSVTERPGAPLPEQAAPLRRGPDGVMRPTP</sequence>
<keyword evidence="4" id="KW-1185">Reference proteome</keyword>
<dbReference type="InterPro" id="IPR007325">
    <property type="entry name" value="KFase/CYL"/>
</dbReference>
<comment type="caution">
    <text evidence="3">The sequence shown here is derived from an EMBL/GenBank/DDBJ whole genome shotgun (WGS) entry which is preliminary data.</text>
</comment>
<dbReference type="SUPFAM" id="SSF102198">
    <property type="entry name" value="Putative cyclase"/>
    <property type="match status" value="1"/>
</dbReference>
<evidence type="ECO:0000256" key="2">
    <source>
        <dbReference type="SAM" id="SignalP"/>
    </source>
</evidence>
<reference evidence="3" key="2">
    <citation type="submission" date="2021-08" db="EMBL/GenBank/DDBJ databases">
        <authorList>
            <person name="Tani A."/>
            <person name="Ola A."/>
            <person name="Ogura Y."/>
            <person name="Katsura K."/>
            <person name="Hayashi T."/>
        </authorList>
    </citation>
    <scope>NUCLEOTIDE SEQUENCE</scope>
    <source>
        <strain evidence="3">DSM 17168</strain>
    </source>
</reference>
<dbReference type="PANTHER" id="PTHR43564">
    <property type="entry name" value="KYNURENINE FORMAMIDASE-LIKE PROTEIN"/>
    <property type="match status" value="1"/>
</dbReference>
<dbReference type="Gene3D" id="3.50.30.50">
    <property type="entry name" value="Putative cyclase"/>
    <property type="match status" value="1"/>
</dbReference>
<proteinExistence type="predicted"/>
<dbReference type="PANTHER" id="PTHR43564:SF2">
    <property type="entry name" value="BLR6059 PROTEIN"/>
    <property type="match status" value="1"/>
</dbReference>
<evidence type="ECO:0000256" key="1">
    <source>
        <dbReference type="SAM" id="MobiDB-lite"/>
    </source>
</evidence>
<organism evidence="3 4">
    <name type="scientific">Methylobacterium isbiliense</name>
    <dbReference type="NCBI Taxonomy" id="315478"/>
    <lineage>
        <taxon>Bacteria</taxon>
        <taxon>Pseudomonadati</taxon>
        <taxon>Pseudomonadota</taxon>
        <taxon>Alphaproteobacteria</taxon>
        <taxon>Hyphomicrobiales</taxon>
        <taxon>Methylobacteriaceae</taxon>
        <taxon>Methylobacterium</taxon>
    </lineage>
</organism>
<dbReference type="RefSeq" id="WP_238233298.1">
    <property type="nucleotide sequence ID" value="NZ_BPQQ01000003.1"/>
</dbReference>